<dbReference type="Proteomes" id="UP000603141">
    <property type="component" value="Unassembled WGS sequence"/>
</dbReference>
<name>A0A934VRH3_9BACT</name>
<keyword evidence="2" id="KW-0732">Signal</keyword>
<feature type="region of interest" description="Disordered" evidence="1">
    <location>
        <begin position="127"/>
        <end position="146"/>
    </location>
</feature>
<organism evidence="3 4">
    <name type="scientific">Luteolibacter pohnpeiensis</name>
    <dbReference type="NCBI Taxonomy" id="454153"/>
    <lineage>
        <taxon>Bacteria</taxon>
        <taxon>Pseudomonadati</taxon>
        <taxon>Verrucomicrobiota</taxon>
        <taxon>Verrucomicrobiia</taxon>
        <taxon>Verrucomicrobiales</taxon>
        <taxon>Verrucomicrobiaceae</taxon>
        <taxon>Luteolibacter</taxon>
    </lineage>
</organism>
<evidence type="ECO:0000256" key="2">
    <source>
        <dbReference type="SAM" id="SignalP"/>
    </source>
</evidence>
<reference evidence="3" key="1">
    <citation type="submission" date="2021-01" db="EMBL/GenBank/DDBJ databases">
        <title>Modified the classification status of verrucomicrobia.</title>
        <authorList>
            <person name="Feng X."/>
        </authorList>
    </citation>
    <scope>NUCLEOTIDE SEQUENCE</scope>
    <source>
        <strain evidence="3">KCTC 22041</strain>
    </source>
</reference>
<dbReference type="EMBL" id="JAENIJ010000018">
    <property type="protein sequence ID" value="MBK1883206.1"/>
    <property type="molecule type" value="Genomic_DNA"/>
</dbReference>
<sequence>MKLRIYGLAVVMGCFLAPASVRAESSDAMIHSDDPFAESPAKNVESRRNETRQAFQLRLEVWEMNAKQFVRQLDRMEQGADFAGWRRELLKDDSVSLVQVYAMSATEKSENTSSSLLELLYPTEHESVEIPRKSKPSPGDQGEAVKKSPLDWVMAPKDFECRSLGTTFEAEVKGESAETGVWRLRVSMDETRLTGYTKFGGKEFAMKMPEFSDFRAGGLICLPEGQWCLLTAQPTPPKLKHESLDKVRLVLVRLDRLR</sequence>
<feature type="chain" id="PRO_5037553674" description="Secreted protein" evidence="2">
    <location>
        <begin position="24"/>
        <end position="258"/>
    </location>
</feature>
<dbReference type="AlphaFoldDB" id="A0A934VRH3"/>
<protein>
    <recommendedName>
        <fullName evidence="5">Secreted protein</fullName>
    </recommendedName>
</protein>
<keyword evidence="4" id="KW-1185">Reference proteome</keyword>
<accession>A0A934VRH3</accession>
<proteinExistence type="predicted"/>
<evidence type="ECO:0008006" key="5">
    <source>
        <dbReference type="Google" id="ProtNLM"/>
    </source>
</evidence>
<dbReference type="RefSeq" id="WP_200271096.1">
    <property type="nucleotide sequence ID" value="NZ_JAENIJ010000018.1"/>
</dbReference>
<evidence type="ECO:0000313" key="4">
    <source>
        <dbReference type="Proteomes" id="UP000603141"/>
    </source>
</evidence>
<evidence type="ECO:0000256" key="1">
    <source>
        <dbReference type="SAM" id="MobiDB-lite"/>
    </source>
</evidence>
<feature type="signal peptide" evidence="2">
    <location>
        <begin position="1"/>
        <end position="23"/>
    </location>
</feature>
<gene>
    <name evidence="3" type="ORF">JIN85_12335</name>
</gene>
<comment type="caution">
    <text evidence="3">The sequence shown here is derived from an EMBL/GenBank/DDBJ whole genome shotgun (WGS) entry which is preliminary data.</text>
</comment>
<evidence type="ECO:0000313" key="3">
    <source>
        <dbReference type="EMBL" id="MBK1883206.1"/>
    </source>
</evidence>